<dbReference type="PANTHER" id="PTHR47976:SF42">
    <property type="entry name" value="RECEPTOR-LIKE SERINE_THREONINE-PROTEIN KINASE"/>
    <property type="match status" value="1"/>
</dbReference>
<feature type="domain" description="Apple" evidence="24">
    <location>
        <begin position="390"/>
        <end position="472"/>
    </location>
</feature>
<keyword evidence="16" id="KW-0325">Glycoprotein</keyword>
<keyword evidence="5 19" id="KW-0808">Transferase</keyword>
<keyword evidence="15" id="KW-0675">Receptor</keyword>
<evidence type="ECO:0000256" key="12">
    <source>
        <dbReference type="ARBA" id="ARBA00022989"/>
    </source>
</evidence>
<comment type="catalytic activity">
    <reaction evidence="17 19">
        <text>L-threonyl-[protein] + ATP = O-phospho-L-threonyl-[protein] + ADP + H(+)</text>
        <dbReference type="Rhea" id="RHEA:46608"/>
        <dbReference type="Rhea" id="RHEA-COMP:11060"/>
        <dbReference type="Rhea" id="RHEA-COMP:11605"/>
        <dbReference type="ChEBI" id="CHEBI:15378"/>
        <dbReference type="ChEBI" id="CHEBI:30013"/>
        <dbReference type="ChEBI" id="CHEBI:30616"/>
        <dbReference type="ChEBI" id="CHEBI:61977"/>
        <dbReference type="ChEBI" id="CHEBI:456216"/>
        <dbReference type="EC" id="2.7.11.1"/>
    </reaction>
</comment>
<dbReference type="InterPro" id="IPR017441">
    <property type="entry name" value="Protein_kinase_ATP_BS"/>
</dbReference>
<evidence type="ECO:0000256" key="13">
    <source>
        <dbReference type="ARBA" id="ARBA00023136"/>
    </source>
</evidence>
<evidence type="ECO:0000256" key="21">
    <source>
        <dbReference type="SAM" id="Phobius"/>
    </source>
</evidence>
<evidence type="ECO:0000256" key="7">
    <source>
        <dbReference type="ARBA" id="ARBA00022729"/>
    </source>
</evidence>
<accession>A0A2S3HUW3</accession>
<organism evidence="25">
    <name type="scientific">Panicum hallii</name>
    <dbReference type="NCBI Taxonomy" id="206008"/>
    <lineage>
        <taxon>Eukaryota</taxon>
        <taxon>Viridiplantae</taxon>
        <taxon>Streptophyta</taxon>
        <taxon>Embryophyta</taxon>
        <taxon>Tracheophyta</taxon>
        <taxon>Spermatophyta</taxon>
        <taxon>Magnoliopsida</taxon>
        <taxon>Liliopsida</taxon>
        <taxon>Poales</taxon>
        <taxon>Poaceae</taxon>
        <taxon>PACMAD clade</taxon>
        <taxon>Panicoideae</taxon>
        <taxon>Panicodae</taxon>
        <taxon>Paniceae</taxon>
        <taxon>Panicinae</taxon>
        <taxon>Panicum</taxon>
        <taxon>Panicum sect. Panicum</taxon>
    </lineage>
</organism>
<evidence type="ECO:0000313" key="25">
    <source>
        <dbReference type="EMBL" id="PAN30362.1"/>
    </source>
</evidence>
<name>A0A2S3HUW3_9POAL</name>
<dbReference type="Gramene" id="PAN30362">
    <property type="protein sequence ID" value="PAN30362"/>
    <property type="gene ID" value="PAHAL_5G301400"/>
</dbReference>
<comment type="subcellular location">
    <subcellularLocation>
        <location evidence="1">Membrane</location>
        <topology evidence="1">Single-pass type I membrane protein</topology>
    </subcellularLocation>
</comment>
<evidence type="ECO:0000256" key="10">
    <source>
        <dbReference type="ARBA" id="ARBA00022777"/>
    </source>
</evidence>
<dbReference type="GO" id="GO:0030246">
    <property type="term" value="F:carbohydrate binding"/>
    <property type="evidence" value="ECO:0007669"/>
    <property type="project" value="UniProtKB-KW"/>
</dbReference>
<dbReference type="Gene3D" id="3.30.200.20">
    <property type="entry name" value="Phosphorylase Kinase, domain 1"/>
    <property type="match status" value="1"/>
</dbReference>
<dbReference type="SMART" id="SM00220">
    <property type="entry name" value="S_TKc"/>
    <property type="match status" value="1"/>
</dbReference>
<dbReference type="GO" id="GO:0005524">
    <property type="term" value="F:ATP binding"/>
    <property type="evidence" value="ECO:0007669"/>
    <property type="project" value="UniProtKB-UniRule"/>
</dbReference>
<proteinExistence type="inferred from homology"/>
<evidence type="ECO:0000259" key="23">
    <source>
        <dbReference type="PROSITE" id="PS50927"/>
    </source>
</evidence>
<dbReference type="PROSITE" id="PS50011">
    <property type="entry name" value="PROTEIN_KINASE_DOM"/>
    <property type="match status" value="1"/>
</dbReference>
<evidence type="ECO:0000256" key="4">
    <source>
        <dbReference type="ARBA" id="ARBA00022553"/>
    </source>
</evidence>
<evidence type="ECO:0000256" key="11">
    <source>
        <dbReference type="ARBA" id="ARBA00022840"/>
    </source>
</evidence>
<keyword evidence="14" id="KW-1015">Disulfide bond</keyword>
<dbReference type="Gene3D" id="1.10.510.10">
    <property type="entry name" value="Transferase(Phosphotransferase) domain 1"/>
    <property type="match status" value="1"/>
</dbReference>
<evidence type="ECO:0000256" key="9">
    <source>
        <dbReference type="ARBA" id="ARBA00022741"/>
    </source>
</evidence>
<keyword evidence="12 21" id="KW-1133">Transmembrane helix</keyword>
<dbReference type="Pfam" id="PF01453">
    <property type="entry name" value="B_lectin"/>
    <property type="match status" value="1"/>
</dbReference>
<dbReference type="FunFam" id="3.30.200.20:FF:000178">
    <property type="entry name" value="serine/threonine-protein kinase PBS1-like"/>
    <property type="match status" value="1"/>
</dbReference>
<dbReference type="InterPro" id="IPR051343">
    <property type="entry name" value="G-type_lectin_kinases/EP1-like"/>
</dbReference>
<evidence type="ECO:0000259" key="24">
    <source>
        <dbReference type="PROSITE" id="PS50948"/>
    </source>
</evidence>
<evidence type="ECO:0000256" key="8">
    <source>
        <dbReference type="ARBA" id="ARBA00022734"/>
    </source>
</evidence>
<evidence type="ECO:0000256" key="5">
    <source>
        <dbReference type="ARBA" id="ARBA00022679"/>
    </source>
</evidence>
<keyword evidence="11 19" id="KW-0067">ATP-binding</keyword>
<evidence type="ECO:0000256" key="16">
    <source>
        <dbReference type="ARBA" id="ARBA00023180"/>
    </source>
</evidence>
<evidence type="ECO:0000256" key="6">
    <source>
        <dbReference type="ARBA" id="ARBA00022692"/>
    </source>
</evidence>
<dbReference type="SUPFAM" id="SSF51110">
    <property type="entry name" value="alpha-D-mannose-specific plant lectins"/>
    <property type="match status" value="1"/>
</dbReference>
<feature type="transmembrane region" description="Helical" evidence="21">
    <location>
        <begin position="484"/>
        <end position="507"/>
    </location>
</feature>
<dbReference type="PROSITE" id="PS50927">
    <property type="entry name" value="BULB_LECTIN"/>
    <property type="match status" value="1"/>
</dbReference>
<dbReference type="InterPro" id="IPR003609">
    <property type="entry name" value="Pan_app"/>
</dbReference>
<feature type="domain" description="Protein kinase" evidence="22">
    <location>
        <begin position="538"/>
        <end position="809"/>
    </location>
</feature>
<evidence type="ECO:0000256" key="2">
    <source>
        <dbReference type="ARBA" id="ARBA00022527"/>
    </source>
</evidence>
<dbReference type="InterPro" id="IPR000719">
    <property type="entry name" value="Prot_kinase_dom"/>
</dbReference>
<keyword evidence="13 21" id="KW-0472">Membrane</keyword>
<comment type="similarity">
    <text evidence="19">Belongs to the protein kinase superfamily. Ser/Thr protein kinase family.</text>
</comment>
<dbReference type="InterPro" id="IPR001480">
    <property type="entry name" value="Bulb-type_lectin_dom"/>
</dbReference>
<dbReference type="GO" id="GO:0106310">
    <property type="term" value="F:protein serine kinase activity"/>
    <property type="evidence" value="ECO:0007669"/>
    <property type="project" value="RHEA"/>
</dbReference>
<keyword evidence="3" id="KW-0245">EGF-like domain</keyword>
<dbReference type="GO" id="GO:0051707">
    <property type="term" value="P:response to other organism"/>
    <property type="evidence" value="ECO:0007669"/>
    <property type="project" value="UniProtKB-ARBA"/>
</dbReference>
<feature type="domain" description="Bulb-type lectin" evidence="23">
    <location>
        <begin position="99"/>
        <end position="219"/>
    </location>
</feature>
<dbReference type="SMART" id="SM00108">
    <property type="entry name" value="B_lectin"/>
    <property type="match status" value="1"/>
</dbReference>
<sequence length="849" mass="94647">MLPSCFCTRWRFHKEGNSVACDSLRENQICHIGSPQRTAKLIDDYLKYKTVTMQYFNKLMALVFMLGFYFSRTTVAQTSTVVVPSNRPDSWVISKMMQSKIYMDKSNTYILPVLYNSGMSYEAYFGFYTMDGDSFILVVAFSVSGPQDPVIWSANPDNPVSQVAVLSFTTEGDLLLQDGGRFIWSAATKNMSVAGMSLDLSGNLVLFDRNKSSVWQSFDHPTNTLVMGQSLCRGMNLTAKPSETKWSSSRFYLFAEWNGLRHSFSPAAYTQLFQTTATTTSSPSTCYTFVNGSLGFPDKIFSLPSASSLQFLRLESDGHLRLYEMQGPNSPRMLLDVLSTVLAFCDYPLACGDYGVCNSGQCSCPSLSTFMFRNERLPGAGCMPLSSISCKHAQNNKLIPLNNISYFSYSLFLKLAVPGYSENDCKQSCLTNCSCKVVIFNSGIGAGSCLLLSEQMLILFAEDSSNLFSAFVKIQDNLPEKRRAIIIVCSTVAGFSLVSILVCAVIWNKCKKDKEPFFDGIPGTPKRFSFDELKVATWNFTIKLGHGGFGSVFKGMIGKETIAVKRLEGVEQGTEEFLAEVKTIGRMHHLNLVRLVGFCAEKSHKLLVYEYLSNGSLDKWIFHTNPVFTLSWRTRRSIIIAIARGLSYLHEECKEKIAHLDIKPQNILLDDKFNAKLSDFGLSKMINRDQSKVMTRMRGTRGYLAPEWLGSKITEKADIYSFGIVMIEIICGRENLDESEPEESIHLISLLQEKARSGELSDLVDSSSNDMKSHMEEVMQTMKLAMWCLQVDSSRRPLMSTVAKVLEGVRSLDDTPDCTFLPSFASSNIGIVGSCSSYVPGESHLSGPR</sequence>
<keyword evidence="8" id="KW-0430">Lectin</keyword>
<keyword evidence="6 21" id="KW-0812">Transmembrane</keyword>
<dbReference type="InterPro" id="IPR008271">
    <property type="entry name" value="Ser/Thr_kinase_AS"/>
</dbReference>
<dbReference type="PANTHER" id="PTHR47976">
    <property type="entry name" value="G-TYPE LECTIN S-RECEPTOR-LIKE SERINE/THREONINE-PROTEIN KINASE SD2-5"/>
    <property type="match status" value="1"/>
</dbReference>
<dbReference type="Proteomes" id="UP000243499">
    <property type="component" value="Chromosome 5"/>
</dbReference>
<dbReference type="SUPFAM" id="SSF56112">
    <property type="entry name" value="Protein kinase-like (PK-like)"/>
    <property type="match status" value="1"/>
</dbReference>
<dbReference type="InterPro" id="IPR011009">
    <property type="entry name" value="Kinase-like_dom_sf"/>
</dbReference>
<dbReference type="FunFam" id="1.10.510.10:FF:000248">
    <property type="entry name" value="S-receptor-like kinase 5"/>
    <property type="match status" value="1"/>
</dbReference>
<evidence type="ECO:0000256" key="18">
    <source>
        <dbReference type="ARBA" id="ARBA00048679"/>
    </source>
</evidence>
<dbReference type="Gene3D" id="2.90.10.10">
    <property type="entry name" value="Bulb-type lectin domain"/>
    <property type="match status" value="1"/>
</dbReference>
<feature type="binding site" evidence="20">
    <location>
        <position position="565"/>
    </location>
    <ligand>
        <name>ATP</name>
        <dbReference type="ChEBI" id="CHEBI:30616"/>
    </ligand>
</feature>
<evidence type="ECO:0000256" key="19">
    <source>
        <dbReference type="PIRNR" id="PIRNR000641"/>
    </source>
</evidence>
<dbReference type="EMBL" id="CM008050">
    <property type="protein sequence ID" value="PAN30362.1"/>
    <property type="molecule type" value="Genomic_DNA"/>
</dbReference>
<evidence type="ECO:0000256" key="14">
    <source>
        <dbReference type="ARBA" id="ARBA00023157"/>
    </source>
</evidence>
<dbReference type="PROSITE" id="PS50948">
    <property type="entry name" value="PAN"/>
    <property type="match status" value="1"/>
</dbReference>
<dbReference type="GO" id="GO:0004674">
    <property type="term" value="F:protein serine/threonine kinase activity"/>
    <property type="evidence" value="ECO:0007669"/>
    <property type="project" value="UniProtKB-KW"/>
</dbReference>
<dbReference type="InterPro" id="IPR024171">
    <property type="entry name" value="SRK-like_kinase"/>
</dbReference>
<keyword evidence="7" id="KW-0732">Signal</keyword>
<reference evidence="25" key="1">
    <citation type="submission" date="2018-04" db="EMBL/GenBank/DDBJ databases">
        <title>WGS assembly of Panicum hallii.</title>
        <authorList>
            <person name="Lovell J."/>
            <person name="Jenkins J."/>
            <person name="Lowry D."/>
            <person name="Mamidi S."/>
            <person name="Sreedasyam A."/>
            <person name="Weng X."/>
            <person name="Barry K."/>
            <person name="Bonette J."/>
            <person name="Campitelli B."/>
            <person name="Daum C."/>
            <person name="Gordon S."/>
            <person name="Gould B."/>
            <person name="Lipzen A."/>
            <person name="Macqueen A."/>
            <person name="Palacio-Mejia J."/>
            <person name="Plott C."/>
            <person name="Shakirov E."/>
            <person name="Shu S."/>
            <person name="Yoshinaga Y."/>
            <person name="Zane M."/>
            <person name="Rokhsar D."/>
            <person name="Grimwood J."/>
            <person name="Schmutz J."/>
            <person name="Juenger T."/>
        </authorList>
    </citation>
    <scope>NUCLEOTIDE SEQUENCE [LARGE SCALE GENOMIC DNA]</scope>
    <source>
        <strain evidence="25">FIL2</strain>
    </source>
</reference>
<dbReference type="CDD" id="cd00028">
    <property type="entry name" value="B_lectin"/>
    <property type="match status" value="1"/>
</dbReference>
<dbReference type="AlphaFoldDB" id="A0A2S3HUW3"/>
<protein>
    <recommendedName>
        <fullName evidence="19">Receptor-like serine/threonine-protein kinase</fullName>
        <ecNumber evidence="19">2.7.11.1</ecNumber>
    </recommendedName>
</protein>
<dbReference type="InterPro" id="IPR036426">
    <property type="entry name" value="Bulb-type_lectin_dom_sf"/>
</dbReference>
<dbReference type="Pfam" id="PF00069">
    <property type="entry name" value="Pkinase"/>
    <property type="match status" value="1"/>
</dbReference>
<keyword evidence="2 19" id="KW-0723">Serine/threonine-protein kinase</keyword>
<evidence type="ECO:0000256" key="3">
    <source>
        <dbReference type="ARBA" id="ARBA00022536"/>
    </source>
</evidence>
<keyword evidence="10 19" id="KW-0418">Kinase</keyword>
<keyword evidence="9 19" id="KW-0547">Nucleotide-binding</keyword>
<comment type="catalytic activity">
    <reaction evidence="18 19">
        <text>L-seryl-[protein] + ATP = O-phospho-L-seryl-[protein] + ADP + H(+)</text>
        <dbReference type="Rhea" id="RHEA:17989"/>
        <dbReference type="Rhea" id="RHEA-COMP:9863"/>
        <dbReference type="Rhea" id="RHEA-COMP:11604"/>
        <dbReference type="ChEBI" id="CHEBI:15378"/>
        <dbReference type="ChEBI" id="CHEBI:29999"/>
        <dbReference type="ChEBI" id="CHEBI:30616"/>
        <dbReference type="ChEBI" id="CHEBI:83421"/>
        <dbReference type="ChEBI" id="CHEBI:456216"/>
        <dbReference type="EC" id="2.7.11.1"/>
    </reaction>
</comment>
<evidence type="ECO:0000256" key="1">
    <source>
        <dbReference type="ARBA" id="ARBA00004479"/>
    </source>
</evidence>
<keyword evidence="4" id="KW-0597">Phosphoprotein</keyword>
<evidence type="ECO:0000256" key="17">
    <source>
        <dbReference type="ARBA" id="ARBA00047899"/>
    </source>
</evidence>
<dbReference type="GO" id="GO:0016020">
    <property type="term" value="C:membrane"/>
    <property type="evidence" value="ECO:0007669"/>
    <property type="project" value="UniProtKB-SubCell"/>
</dbReference>
<evidence type="ECO:0000256" key="20">
    <source>
        <dbReference type="PROSITE-ProRule" id="PRU10141"/>
    </source>
</evidence>
<gene>
    <name evidence="25" type="ORF">PAHAL_5G301400</name>
</gene>
<dbReference type="EC" id="2.7.11.1" evidence="19"/>
<evidence type="ECO:0000256" key="15">
    <source>
        <dbReference type="ARBA" id="ARBA00023170"/>
    </source>
</evidence>
<dbReference type="PIRSF" id="PIRSF000641">
    <property type="entry name" value="SRK"/>
    <property type="match status" value="1"/>
</dbReference>
<dbReference type="PROSITE" id="PS00107">
    <property type="entry name" value="PROTEIN_KINASE_ATP"/>
    <property type="match status" value="1"/>
</dbReference>
<evidence type="ECO:0000259" key="22">
    <source>
        <dbReference type="PROSITE" id="PS50011"/>
    </source>
</evidence>
<dbReference type="PROSITE" id="PS00108">
    <property type="entry name" value="PROTEIN_KINASE_ST"/>
    <property type="match status" value="1"/>
</dbReference>